<dbReference type="Proteomes" id="UP000242942">
    <property type="component" value="Unassembled WGS sequence"/>
</dbReference>
<feature type="transmembrane region" description="Helical" evidence="1">
    <location>
        <begin position="135"/>
        <end position="155"/>
    </location>
</feature>
<name>A0A1D3JFN7_PLAOA</name>
<dbReference type="VEuPathDB" id="PlasmoDB:PocGH01_00223600"/>
<keyword evidence="1" id="KW-1133">Transmembrane helix</keyword>
<keyword evidence="1" id="KW-0812">Transmembrane</keyword>
<organism evidence="2 3">
    <name type="scientific">Plasmodium ovale</name>
    <name type="common">malaria parasite P. ovale</name>
    <dbReference type="NCBI Taxonomy" id="36330"/>
    <lineage>
        <taxon>Eukaryota</taxon>
        <taxon>Sar</taxon>
        <taxon>Alveolata</taxon>
        <taxon>Apicomplexa</taxon>
        <taxon>Aconoidasida</taxon>
        <taxon>Haemosporida</taxon>
        <taxon>Plasmodiidae</taxon>
        <taxon>Plasmodium</taxon>
        <taxon>Plasmodium (Plasmodium)</taxon>
    </lineage>
</organism>
<reference evidence="2 3" key="1">
    <citation type="submission" date="2016-06" db="EMBL/GenBank/DDBJ databases">
        <authorList>
            <consortium name="Pathogen Informatics"/>
        </authorList>
    </citation>
    <scope>NUCLEOTIDE SEQUENCE [LARGE SCALE GENOMIC DNA]</scope>
    <source>
        <strain evidence="2">PocGH01</strain>
    </source>
</reference>
<dbReference type="VEuPathDB" id="PlasmoDB:POWCR01_000218900"/>
<dbReference type="EMBL" id="FLRI01000565">
    <property type="protein sequence ID" value="SBT84748.1"/>
    <property type="molecule type" value="Genomic_DNA"/>
</dbReference>
<protein>
    <submittedName>
        <fullName evidence="2">PIR protein</fullName>
    </submittedName>
</protein>
<evidence type="ECO:0000313" key="3">
    <source>
        <dbReference type="Proteomes" id="UP000242942"/>
    </source>
</evidence>
<keyword evidence="1" id="KW-0472">Membrane</keyword>
<dbReference type="AlphaFoldDB" id="A0A1D3JFN7"/>
<accession>A0A1D3JFN7</accession>
<proteinExistence type="predicted"/>
<evidence type="ECO:0000256" key="1">
    <source>
        <dbReference type="SAM" id="Phobius"/>
    </source>
</evidence>
<dbReference type="OrthoDB" id="10650851at2759"/>
<evidence type="ECO:0000313" key="2">
    <source>
        <dbReference type="EMBL" id="SBT84748.1"/>
    </source>
</evidence>
<gene>
    <name evidence="2" type="primary">PocGH01_00223600</name>
    <name evidence="2" type="ORF">POCGH01_00223600</name>
</gene>
<keyword evidence="3" id="KW-1185">Reference proteome</keyword>
<sequence length="210" mass="24675">MASKQTANKDQVIKEWDSVTPLNDSGQYYAELSDLKSKDNKLYEFAFSLAAAYTNAHTKNNTYNNICDYFNEWLNTKKDNYTSDGTLYENNKLWDTYIEVLWVKLEDDKKGGSNNIWCPRNPTKYECHISSKNPISVSFSLFLMVISIFFFIYNFRTIRSWIYRYITKKGTMSPFIDDEVSQEPLENSEHIGSQIFRRKINLVYNTEVNT</sequence>